<dbReference type="OrthoDB" id="9787902at2"/>
<dbReference type="STRING" id="419481.SAMN05216233_10544"/>
<evidence type="ECO:0000256" key="5">
    <source>
        <dbReference type="SAM" id="SignalP"/>
    </source>
</evidence>
<keyword evidence="3" id="KW-1003">Cell membrane</keyword>
<accession>A0A1G5DWX9</accession>
<dbReference type="AlphaFoldDB" id="A0A1G5DWX9"/>
<dbReference type="GO" id="GO:0005275">
    <property type="term" value="F:amine transmembrane transporter activity"/>
    <property type="evidence" value="ECO:0007669"/>
    <property type="project" value="TreeGrafter"/>
</dbReference>
<dbReference type="GO" id="GO:0015871">
    <property type="term" value="P:choline transport"/>
    <property type="evidence" value="ECO:0007669"/>
    <property type="project" value="TreeGrafter"/>
</dbReference>
<comment type="subcellular location">
    <subcellularLocation>
        <location evidence="1">Cell membrane</location>
    </subcellularLocation>
</comment>
<feature type="signal peptide" evidence="5">
    <location>
        <begin position="1"/>
        <end position="24"/>
    </location>
</feature>
<evidence type="ECO:0000313" key="7">
    <source>
        <dbReference type="EMBL" id="SCY19222.1"/>
    </source>
</evidence>
<feature type="domain" description="ABC-type glycine betaine transport system substrate-binding" evidence="6">
    <location>
        <begin position="27"/>
        <end position="272"/>
    </location>
</feature>
<evidence type="ECO:0000313" key="8">
    <source>
        <dbReference type="Proteomes" id="UP000198870"/>
    </source>
</evidence>
<dbReference type="Gene3D" id="3.40.190.10">
    <property type="entry name" value="Periplasmic binding protein-like II"/>
    <property type="match status" value="1"/>
</dbReference>
<dbReference type="CDD" id="cd13639">
    <property type="entry name" value="PBP2_OpuAC_like"/>
    <property type="match status" value="1"/>
</dbReference>
<proteinExistence type="predicted"/>
<dbReference type="GO" id="GO:0015226">
    <property type="term" value="F:carnitine transmembrane transporter activity"/>
    <property type="evidence" value="ECO:0007669"/>
    <property type="project" value="TreeGrafter"/>
</dbReference>
<evidence type="ECO:0000256" key="4">
    <source>
        <dbReference type="ARBA" id="ARBA00023136"/>
    </source>
</evidence>
<dbReference type="GO" id="GO:0031460">
    <property type="term" value="P:glycine betaine transport"/>
    <property type="evidence" value="ECO:0007669"/>
    <property type="project" value="TreeGrafter"/>
</dbReference>
<dbReference type="GO" id="GO:0043190">
    <property type="term" value="C:ATP-binding cassette (ABC) transporter complex"/>
    <property type="evidence" value="ECO:0007669"/>
    <property type="project" value="InterPro"/>
</dbReference>
<organism evidence="7 8">
    <name type="scientific">Desulfoluna spongiiphila</name>
    <dbReference type="NCBI Taxonomy" id="419481"/>
    <lineage>
        <taxon>Bacteria</taxon>
        <taxon>Pseudomonadati</taxon>
        <taxon>Thermodesulfobacteriota</taxon>
        <taxon>Desulfobacteria</taxon>
        <taxon>Desulfobacterales</taxon>
        <taxon>Desulfolunaceae</taxon>
        <taxon>Desulfoluna</taxon>
    </lineage>
</organism>
<evidence type="ECO:0000256" key="3">
    <source>
        <dbReference type="ARBA" id="ARBA00022475"/>
    </source>
</evidence>
<dbReference type="InterPro" id="IPR007210">
    <property type="entry name" value="ABC_Gly_betaine_transp_sub-bd"/>
</dbReference>
<evidence type="ECO:0000259" key="6">
    <source>
        <dbReference type="Pfam" id="PF04069"/>
    </source>
</evidence>
<dbReference type="EMBL" id="FMUX01000005">
    <property type="protein sequence ID" value="SCY19222.1"/>
    <property type="molecule type" value="Genomic_DNA"/>
</dbReference>
<keyword evidence="5" id="KW-0732">Signal</keyword>
<dbReference type="PANTHER" id="PTHR47737">
    <property type="entry name" value="GLYCINE BETAINE/PROLINE BETAINE TRANSPORT SYSTEM PERMEASE PROTEIN PROW"/>
    <property type="match status" value="1"/>
</dbReference>
<gene>
    <name evidence="7" type="ORF">SAMN05216233_10544</name>
</gene>
<name>A0A1G5DWX9_9BACT</name>
<dbReference type="Pfam" id="PF04069">
    <property type="entry name" value="OpuAC"/>
    <property type="match status" value="1"/>
</dbReference>
<feature type="chain" id="PRO_5011534185" evidence="5">
    <location>
        <begin position="25"/>
        <end position="282"/>
    </location>
</feature>
<dbReference type="RefSeq" id="WP_092210219.1">
    <property type="nucleotide sequence ID" value="NZ_FMUX01000005.1"/>
</dbReference>
<dbReference type="SUPFAM" id="SSF53850">
    <property type="entry name" value="Periplasmic binding protein-like II"/>
    <property type="match status" value="1"/>
</dbReference>
<protein>
    <submittedName>
        <fullName evidence="7">Glycine betaine/proline transport system substrate-binding protein</fullName>
    </submittedName>
</protein>
<dbReference type="Proteomes" id="UP000198870">
    <property type="component" value="Unassembled WGS sequence"/>
</dbReference>
<evidence type="ECO:0000256" key="2">
    <source>
        <dbReference type="ARBA" id="ARBA00022448"/>
    </source>
</evidence>
<keyword evidence="2" id="KW-0813">Transport</keyword>
<keyword evidence="4" id="KW-0472">Membrane</keyword>
<sequence length="282" mass="30822">MIRRIASLCLALAVAALIATPALAKEKIKIVYVEWACATASANVMKAVIEENLGLDVELTPVSAPAMYAALAAGDQDALTTSWLPVTHGDMIKRYKGKIEDLGPNFEGAKIGLIVPTYVTIDTIAEMNAHAKEFDGEIIGIDPGAGVMIKAEDAIDHYNLSDIELVSSSGAGMTASLANRYRQKKWIAVTGWVPHWKFAKFDLKFLKDPDKVFGESETINTFVRNGLKADHPKVYHVLDTFSWTAAEIGEVMAMNTVDGSDVYDNAKKWTAEHPDRVKSWLP</sequence>
<keyword evidence="8" id="KW-1185">Reference proteome</keyword>
<reference evidence="7 8" key="1">
    <citation type="submission" date="2016-10" db="EMBL/GenBank/DDBJ databases">
        <authorList>
            <person name="de Groot N.N."/>
        </authorList>
    </citation>
    <scope>NUCLEOTIDE SEQUENCE [LARGE SCALE GENOMIC DNA]</scope>
    <source>
        <strain evidence="7 8">AA1</strain>
    </source>
</reference>
<dbReference type="PANTHER" id="PTHR47737:SF1">
    <property type="entry name" value="GLYCINE BETAINE_PROLINE BETAINE TRANSPORT SYSTEM PERMEASE PROTEIN PROW"/>
    <property type="match status" value="1"/>
</dbReference>
<evidence type="ECO:0000256" key="1">
    <source>
        <dbReference type="ARBA" id="ARBA00004236"/>
    </source>
</evidence>
<dbReference type="Gene3D" id="3.40.190.100">
    <property type="entry name" value="Glycine betaine-binding periplasmic protein, domain 2"/>
    <property type="match status" value="1"/>
</dbReference>